<dbReference type="PANTHER" id="PTHR10824:SF8">
    <property type="entry name" value="BAAT_C DOMAIN-CONTAINING PROTEIN"/>
    <property type="match status" value="1"/>
</dbReference>
<dbReference type="OMA" id="ISKPHAM"/>
<dbReference type="STRING" id="135651.G0MA59"/>
<comment type="similarity">
    <text evidence="1">Belongs to the C/M/P thioester hydrolase family.</text>
</comment>
<dbReference type="PANTHER" id="PTHR10824">
    <property type="entry name" value="ACYL-COENZYME A THIOESTERASE-RELATED"/>
    <property type="match status" value="1"/>
</dbReference>
<evidence type="ECO:0000256" key="1">
    <source>
        <dbReference type="ARBA" id="ARBA00006538"/>
    </source>
</evidence>
<dbReference type="Gene3D" id="3.40.50.1820">
    <property type="entry name" value="alpha/beta hydrolase"/>
    <property type="match status" value="1"/>
</dbReference>
<dbReference type="PIRSF" id="PIRSF016521">
    <property type="entry name" value="Acyl-CoA_hydro"/>
    <property type="match status" value="1"/>
</dbReference>
<feature type="domain" description="BAAT/Acyl-CoA thioester hydrolase C-terminal" evidence="4">
    <location>
        <begin position="124"/>
        <end position="332"/>
    </location>
</feature>
<dbReference type="AlphaFoldDB" id="G0MA59"/>
<dbReference type="Pfam" id="PF08840">
    <property type="entry name" value="BAAT_C"/>
    <property type="match status" value="1"/>
</dbReference>
<dbReference type="InParanoid" id="G0MA59"/>
<dbReference type="GO" id="GO:0006631">
    <property type="term" value="P:fatty acid metabolic process"/>
    <property type="evidence" value="ECO:0007669"/>
    <property type="project" value="TreeGrafter"/>
</dbReference>
<dbReference type="GO" id="GO:0047617">
    <property type="term" value="F:fatty acyl-CoA hydrolase activity"/>
    <property type="evidence" value="ECO:0007669"/>
    <property type="project" value="TreeGrafter"/>
</dbReference>
<organism evidence="6">
    <name type="scientific">Caenorhabditis brenneri</name>
    <name type="common">Nematode worm</name>
    <dbReference type="NCBI Taxonomy" id="135651"/>
    <lineage>
        <taxon>Eukaryota</taxon>
        <taxon>Metazoa</taxon>
        <taxon>Ecdysozoa</taxon>
        <taxon>Nematoda</taxon>
        <taxon>Chromadorea</taxon>
        <taxon>Rhabditida</taxon>
        <taxon>Rhabditina</taxon>
        <taxon>Rhabditomorpha</taxon>
        <taxon>Rhabditoidea</taxon>
        <taxon>Rhabditidae</taxon>
        <taxon>Peloderinae</taxon>
        <taxon>Caenorhabditis</taxon>
    </lineage>
</organism>
<gene>
    <name evidence="5" type="ORF">CAEBREN_12665</name>
</gene>
<evidence type="ECO:0000313" key="6">
    <source>
        <dbReference type="Proteomes" id="UP000008068"/>
    </source>
</evidence>
<protein>
    <recommendedName>
        <fullName evidence="7">BAAT/Acyl-CoA thioester hydrolase C-terminal domain-containing protein</fullName>
    </recommendedName>
</protein>
<dbReference type="InterPro" id="IPR006862">
    <property type="entry name" value="Thio_Ohase/aa_AcTrfase"/>
</dbReference>
<evidence type="ECO:0000256" key="2">
    <source>
        <dbReference type="PIRSR" id="PIRSR016521-1"/>
    </source>
</evidence>
<keyword evidence="6" id="KW-1185">Reference proteome</keyword>
<feature type="active site" description="Charge relay system" evidence="2">
    <location>
        <position position="281"/>
    </location>
</feature>
<evidence type="ECO:0000259" key="3">
    <source>
        <dbReference type="Pfam" id="PF04775"/>
    </source>
</evidence>
<feature type="active site" description="Charge relay system" evidence="2">
    <location>
        <position position="249"/>
    </location>
</feature>
<name>G0MA59_CAEBE</name>
<dbReference type="InterPro" id="IPR016662">
    <property type="entry name" value="Acyl-CoA_thioEstase_long-chain"/>
</dbReference>
<evidence type="ECO:0000313" key="5">
    <source>
        <dbReference type="EMBL" id="EGT30727.1"/>
    </source>
</evidence>
<dbReference type="Pfam" id="PF04775">
    <property type="entry name" value="Bile_Hydr_Trans"/>
    <property type="match status" value="1"/>
</dbReference>
<dbReference type="SUPFAM" id="SSF53474">
    <property type="entry name" value="alpha/beta-Hydrolases"/>
    <property type="match status" value="1"/>
</dbReference>
<dbReference type="InterPro" id="IPR014940">
    <property type="entry name" value="BAAT_C"/>
</dbReference>
<evidence type="ECO:0008006" key="7">
    <source>
        <dbReference type="Google" id="ProtNLM"/>
    </source>
</evidence>
<accession>G0MA59</accession>
<feature type="active site" description="Charge relay system" evidence="2">
    <location>
        <position position="152"/>
    </location>
</feature>
<evidence type="ECO:0000259" key="4">
    <source>
        <dbReference type="Pfam" id="PF08840"/>
    </source>
</evidence>
<reference evidence="6" key="1">
    <citation type="submission" date="2011-07" db="EMBL/GenBank/DDBJ databases">
        <authorList>
            <consortium name="Caenorhabditis brenneri Sequencing and Analysis Consortium"/>
            <person name="Wilson R.K."/>
        </authorList>
    </citation>
    <scope>NUCLEOTIDE SEQUENCE [LARGE SCALE GENOMIC DNA]</scope>
    <source>
        <strain evidence="6">PB2801</strain>
    </source>
</reference>
<dbReference type="OrthoDB" id="6347013at2759"/>
<dbReference type="Proteomes" id="UP000008068">
    <property type="component" value="Unassembled WGS sequence"/>
</dbReference>
<dbReference type="GO" id="GO:0006637">
    <property type="term" value="P:acyl-CoA metabolic process"/>
    <property type="evidence" value="ECO:0007669"/>
    <property type="project" value="InterPro"/>
</dbReference>
<feature type="domain" description="Acyl-CoA thioester hydrolase/bile acid-CoA amino acid N-acetyltransferase" evidence="3">
    <location>
        <begin position="1"/>
        <end position="61"/>
    </location>
</feature>
<dbReference type="InterPro" id="IPR029058">
    <property type="entry name" value="AB_hydrolase_fold"/>
</dbReference>
<proteinExistence type="inferred from homology"/>
<dbReference type="HOGENOM" id="CLU_029849_4_0_1"/>
<dbReference type="eggNOG" id="ENOG502QQ8Z">
    <property type="taxonomic scope" value="Eukaryota"/>
</dbReference>
<dbReference type="EMBL" id="GL379787">
    <property type="protein sequence ID" value="EGT30727.1"/>
    <property type="molecule type" value="Genomic_DNA"/>
</dbReference>
<sequence>MGLFLSLQLSDEVPFAHYTRNNKAAPFYYTLKLFTRSHELIDQVHLRKYWIHPNVTEIEVHKDGLYGIIYKPPGPGPFPCIIDVPGISAYIIKGCSAVFSSDGFLVYTFATFGYEGLPKRLPDVDIETYSRHIEFVKSLPYCSGKIGLFGNSFGGTIANYLATKHPEICAVVNCNAPEAFLRDNAVLKENGKPMKCERLEGKSGILVNTVLKQKQVFLDSFARLTPDTSVRWDKIPMGTPVRIVASLDDWLFCGVTNGYNMRSNLMTTGHKVEFELVPSGHGILVPYFPHVLFAFNPVIKLNLGFGGECILATKSQETVWQKHLAFFRKHLGTPPALPDFVREKKIILPRKDSKL</sequence>